<keyword evidence="6 9" id="KW-1133">Transmembrane helix</keyword>
<dbReference type="CDD" id="cd07984">
    <property type="entry name" value="LPLAT_LABLAT-like"/>
    <property type="match status" value="1"/>
</dbReference>
<gene>
    <name evidence="10" type="primary">htrB</name>
    <name evidence="9" type="synonym">lpxL</name>
    <name evidence="10" type="ORF">GLIP_0686</name>
</gene>
<evidence type="ECO:0000256" key="8">
    <source>
        <dbReference type="ARBA" id="ARBA00023315"/>
    </source>
</evidence>
<accession>K6Y527</accession>
<proteinExistence type="inferred from homology"/>
<dbReference type="PANTHER" id="PTHR30606:SF9">
    <property type="entry name" value="LIPID A BIOSYNTHESIS LAUROYLTRANSFERASE"/>
    <property type="match status" value="1"/>
</dbReference>
<evidence type="ECO:0000256" key="2">
    <source>
        <dbReference type="ARBA" id="ARBA00022519"/>
    </source>
</evidence>
<dbReference type="eggNOG" id="COG1560">
    <property type="taxonomic scope" value="Bacteria"/>
</dbReference>
<dbReference type="InterPro" id="IPR004960">
    <property type="entry name" value="LipA_acyltrans"/>
</dbReference>
<evidence type="ECO:0000256" key="6">
    <source>
        <dbReference type="ARBA" id="ARBA00022989"/>
    </source>
</evidence>
<evidence type="ECO:0000313" key="11">
    <source>
        <dbReference type="Proteomes" id="UP000006334"/>
    </source>
</evidence>
<comment type="catalytic activity">
    <reaction evidence="9">
        <text>an alpha-Kdo-(2-&gt;4)-alpha-Kdo-(2-&gt;6)-lipid IVA + a fatty acyl-[ACP] = an alpha-Kdo-(2-&gt;4)-alpha-Kdo-(2-&gt;6)-(acyl)-lipid IVA + holo-[ACP]</text>
        <dbReference type="Rhea" id="RHEA:69396"/>
        <dbReference type="Rhea" id="RHEA-COMP:9685"/>
        <dbReference type="Rhea" id="RHEA-COMP:14125"/>
        <dbReference type="ChEBI" id="CHEBI:64479"/>
        <dbReference type="ChEBI" id="CHEBI:138651"/>
        <dbReference type="ChEBI" id="CHEBI:176429"/>
        <dbReference type="ChEBI" id="CHEBI:176430"/>
        <dbReference type="EC" id="2.3.1.241"/>
    </reaction>
</comment>
<dbReference type="EMBL" id="BAEN01000018">
    <property type="protein sequence ID" value="GAC13332.1"/>
    <property type="molecule type" value="Genomic_DNA"/>
</dbReference>
<dbReference type="PIRSF" id="PIRSF026649">
    <property type="entry name" value="MsbB"/>
    <property type="match status" value="1"/>
</dbReference>
<sequence length="298" mass="34782">MSFFLPKYWPVWLSIGLLYTISWLPYKVQVLIGKGLSFILRTLAKKRINVAKRNLELCFPQKSEAERQSLLDKNIEHAGMAILETGMGWWWPDWRVRRHSDIEGYEHVQAILDKGKGVLGLAIHNMSLELGCRIAGLKYPSVAFYRKHNNPLMEYMQYRGRSRSNKYMIHKRNAKGLIKELNQNEVCFYLPDQDYGRSFSEFVPFFAVDEVASTKGTMLFAKNANCEVVFIIPVRTRSGYKAVFLPGLNHFPSGDDKKDITRVNQKIEEMINVAPEQYLWMHKRFKTRPNDEYPSLYD</sequence>
<reference evidence="10 11" key="1">
    <citation type="journal article" date="2017" name="Antonie Van Leeuwenhoek">
        <title>Rhizobium rhizosphaerae sp. nov., a novel species isolated from rice rhizosphere.</title>
        <authorList>
            <person name="Zhao J.J."/>
            <person name="Zhang J."/>
            <person name="Zhang R.J."/>
            <person name="Zhang C.W."/>
            <person name="Yin H.Q."/>
            <person name="Zhang X.X."/>
        </authorList>
    </citation>
    <scope>NUCLEOTIDE SEQUENCE [LARGE SCALE GENOMIC DNA]</scope>
    <source>
        <strain evidence="10 11">E3</strain>
    </source>
</reference>
<evidence type="ECO:0000256" key="7">
    <source>
        <dbReference type="ARBA" id="ARBA00023136"/>
    </source>
</evidence>
<dbReference type="GO" id="GO:0036104">
    <property type="term" value="P:Kdo2-lipid A biosynthetic process"/>
    <property type="evidence" value="ECO:0007669"/>
    <property type="project" value="UniProtKB-UniRule"/>
</dbReference>
<evidence type="ECO:0000313" key="10">
    <source>
        <dbReference type="EMBL" id="GAC13332.1"/>
    </source>
</evidence>
<dbReference type="GO" id="GO:0009245">
    <property type="term" value="P:lipid A biosynthetic process"/>
    <property type="evidence" value="ECO:0007669"/>
    <property type="project" value="InterPro"/>
</dbReference>
<dbReference type="NCBIfam" id="TIGR02207">
    <property type="entry name" value="lipid_A_htrB"/>
    <property type="match status" value="1"/>
</dbReference>
<keyword evidence="3 9" id="KW-0808">Transferase</keyword>
<dbReference type="GO" id="GO:0008913">
    <property type="term" value="F:Kdo2-lipid IVA acyltransferase activity"/>
    <property type="evidence" value="ECO:0007669"/>
    <property type="project" value="UniProtKB-EC"/>
</dbReference>
<keyword evidence="5 9" id="KW-0448">Lipopolysaccharide biosynthesis</keyword>
<keyword evidence="7 9" id="KW-0472">Membrane</keyword>
<dbReference type="UniPathway" id="UPA00360">
    <property type="reaction ID" value="UER00485"/>
</dbReference>
<comment type="function">
    <text evidence="9">Catalyzes the transfer of an acyl chain from an acyl-[acyl-carrier-protein] (ACP) to a Kdo(2)-lipid IV(A) to form a Kdo(2)-(acyl)-lipid IV(A).</text>
</comment>
<dbReference type="GO" id="GO:0005886">
    <property type="term" value="C:plasma membrane"/>
    <property type="evidence" value="ECO:0007669"/>
    <property type="project" value="UniProtKB-SubCell"/>
</dbReference>
<comment type="pathway">
    <text evidence="9">Glycolipid biosynthesis; KDO(2)-lipid A biosynthesis; KDO(2)-lipid A from CMP-3-deoxy-D-manno-octulosonate and lipid IV(A): step 3/4.</text>
</comment>
<feature type="short sequence motif" description="HXXXXD motif" evidence="9">
    <location>
        <begin position="124"/>
        <end position="129"/>
    </location>
</feature>
<keyword evidence="2 9" id="KW-0997">Cell inner membrane</keyword>
<dbReference type="HAMAP" id="MF_01942">
    <property type="entry name" value="Lipid_A_LpxL_LpxP"/>
    <property type="match status" value="1"/>
</dbReference>
<evidence type="ECO:0000256" key="4">
    <source>
        <dbReference type="ARBA" id="ARBA00022692"/>
    </source>
</evidence>
<keyword evidence="11" id="KW-1185">Reference proteome</keyword>
<comment type="pathway">
    <text evidence="9">Bacterial outer membrane biogenesis; lipopolysaccharide biosynthesis.</text>
</comment>
<name>K6Y527_9ALTE</name>
<dbReference type="AlphaFoldDB" id="K6Y527"/>
<dbReference type="GO" id="GO:0009103">
    <property type="term" value="P:lipopolysaccharide biosynthetic process"/>
    <property type="evidence" value="ECO:0007669"/>
    <property type="project" value="UniProtKB-UniRule"/>
</dbReference>
<dbReference type="UniPathway" id="UPA00030"/>
<comment type="similarity">
    <text evidence="9">Belongs to the LpxL/LpxM/LpxP family.</text>
</comment>
<comment type="caution">
    <text evidence="10">The sequence shown here is derived from an EMBL/GenBank/DDBJ whole genome shotgun (WGS) entry which is preliminary data.</text>
</comment>
<comment type="subcellular location">
    <subcellularLocation>
        <location evidence="9">Cell inner membrane</location>
        <topology evidence="9">Single-pass membrane protein</topology>
    </subcellularLocation>
</comment>
<evidence type="ECO:0000256" key="9">
    <source>
        <dbReference type="HAMAP-Rule" id="MF_01942"/>
    </source>
</evidence>
<dbReference type="PANTHER" id="PTHR30606">
    <property type="entry name" value="LIPID A BIOSYNTHESIS LAUROYL ACYLTRANSFERASE"/>
    <property type="match status" value="1"/>
</dbReference>
<dbReference type="EC" id="2.3.1.241" evidence="9"/>
<protein>
    <recommendedName>
        <fullName evidence="9">Lipid A biosynthesis acyltransferase</fullName>
        <ecNumber evidence="9">2.3.1.241</ecNumber>
    </recommendedName>
    <alternativeName>
        <fullName evidence="9">Kdo(2)-lipid IV(A) acyltransferase</fullName>
    </alternativeName>
</protein>
<keyword evidence="8 9" id="KW-0012">Acyltransferase</keyword>
<evidence type="ECO:0000256" key="1">
    <source>
        <dbReference type="ARBA" id="ARBA00022475"/>
    </source>
</evidence>
<evidence type="ECO:0000256" key="5">
    <source>
        <dbReference type="ARBA" id="ARBA00022985"/>
    </source>
</evidence>
<keyword evidence="4 9" id="KW-0812">Transmembrane</keyword>
<dbReference type="Proteomes" id="UP000006334">
    <property type="component" value="Unassembled WGS sequence"/>
</dbReference>
<keyword evidence="1 9" id="KW-1003">Cell membrane</keyword>
<evidence type="ECO:0000256" key="3">
    <source>
        <dbReference type="ARBA" id="ARBA00022679"/>
    </source>
</evidence>
<dbReference type="InterPro" id="IPR011920">
    <property type="entry name" value="Lipid_A_LpxL_LpxP"/>
</dbReference>
<organism evidence="10 11">
    <name type="scientific">Aliiglaciecola lipolytica E3</name>
    <dbReference type="NCBI Taxonomy" id="1127673"/>
    <lineage>
        <taxon>Bacteria</taxon>
        <taxon>Pseudomonadati</taxon>
        <taxon>Pseudomonadota</taxon>
        <taxon>Gammaproteobacteria</taxon>
        <taxon>Alteromonadales</taxon>
        <taxon>Alteromonadaceae</taxon>
        <taxon>Aliiglaciecola</taxon>
    </lineage>
</organism>
<dbReference type="STRING" id="1127673.GLIP_0686"/>
<dbReference type="Pfam" id="PF03279">
    <property type="entry name" value="Lip_A_acyltrans"/>
    <property type="match status" value="1"/>
</dbReference>